<evidence type="ECO:0000256" key="1">
    <source>
        <dbReference type="ARBA" id="ARBA00001917"/>
    </source>
</evidence>
<dbReference type="InterPro" id="IPR035587">
    <property type="entry name" value="DUS-like_FMN-bd"/>
</dbReference>
<dbReference type="InterPro" id="IPR018517">
    <property type="entry name" value="tRNA_hU_synthase_CS"/>
</dbReference>
<dbReference type="EMBL" id="JAGTXO010000001">
    <property type="protein sequence ID" value="KAG8470701.1"/>
    <property type="molecule type" value="Genomic_DNA"/>
</dbReference>
<keyword evidence="4" id="KW-0819">tRNA processing</keyword>
<dbReference type="Pfam" id="PF01207">
    <property type="entry name" value="Dus"/>
    <property type="match status" value="1"/>
</dbReference>
<evidence type="ECO:0000313" key="8">
    <source>
        <dbReference type="EMBL" id="KAG8470701.1"/>
    </source>
</evidence>
<keyword evidence="2" id="KW-0285">Flavoprotein</keyword>
<feature type="domain" description="DUS-like FMN-binding" evidence="7">
    <location>
        <begin position="16"/>
        <end position="266"/>
    </location>
</feature>
<keyword evidence="9" id="KW-1185">Reference proteome</keyword>
<dbReference type="PROSITE" id="PS01136">
    <property type="entry name" value="UPF0034"/>
    <property type="match status" value="1"/>
</dbReference>
<evidence type="ECO:0000256" key="6">
    <source>
        <dbReference type="SAM" id="MobiDB-lite"/>
    </source>
</evidence>
<gene>
    <name evidence="8" type="ORF">KFE25_009122</name>
</gene>
<dbReference type="OrthoDB" id="10262250at2759"/>
<evidence type="ECO:0000256" key="3">
    <source>
        <dbReference type="ARBA" id="ARBA00022643"/>
    </source>
</evidence>
<evidence type="ECO:0000313" key="9">
    <source>
        <dbReference type="Proteomes" id="UP000751190"/>
    </source>
</evidence>
<dbReference type="Proteomes" id="UP000751190">
    <property type="component" value="Unassembled WGS sequence"/>
</dbReference>
<proteinExistence type="predicted"/>
<dbReference type="PANTHER" id="PTHR45936:SF1">
    <property type="entry name" value="TRNA-DIHYDROURIDINE(20) SYNTHASE [NAD(P)+]-LIKE"/>
    <property type="match status" value="1"/>
</dbReference>
<protein>
    <recommendedName>
        <fullName evidence="7">DUS-like FMN-binding domain-containing protein</fullName>
    </recommendedName>
</protein>
<reference evidence="8" key="1">
    <citation type="submission" date="2021-05" db="EMBL/GenBank/DDBJ databases">
        <title>The genome of the haptophyte Pavlova lutheri (Diacronema luteri, Pavlovales) - a model for lipid biosynthesis in eukaryotic algae.</title>
        <authorList>
            <person name="Hulatt C.J."/>
            <person name="Posewitz M.C."/>
        </authorList>
    </citation>
    <scope>NUCLEOTIDE SEQUENCE</scope>
    <source>
        <strain evidence="8">NIVA-4/92</strain>
    </source>
</reference>
<sequence>MSDASPAEALFRGKVMLAPMVRAGTLPLRLLALHYGADTVYSEELIDLKVAKLSRVENGVLGTVDFVLASGAQPVVTFRTDPSKERGRLVFQLGSASPASAVAAARVVADDVDGIDLNMGCPKRFSLQGGMGAALLKDSDRAASIISALRRELPARVAVSCKIRLLEDTASTVALVRKLVAAGAQAVAVHLRQVDTEYKVPADWTQMRAIMTAVDVPIIANGSIFEHADLAKLRLAAGDSLTEPRLGLMVARGALINCSMFRAEQEPLDLVGRRYLRLCALGANVIQNAKYTLQRMVQENDARTAAALGAHRSVQRLCQCKSMRDLVLAWCLMDVHGCAPLYGAESAELGRDALIAALERQPAPAAQDDGRAYSDEYILDGAGRMGHGGAAAVVSVEGGEQDDAERERNAIGSAGVEQPTAKRAKVMGAGA</sequence>
<dbReference type="AlphaFoldDB" id="A0A8J5XX71"/>
<comment type="caution">
    <text evidence="8">The sequence shown here is derived from an EMBL/GenBank/DDBJ whole genome shotgun (WGS) entry which is preliminary data.</text>
</comment>
<comment type="cofactor">
    <cofactor evidence="1">
        <name>FMN</name>
        <dbReference type="ChEBI" id="CHEBI:58210"/>
    </cofactor>
</comment>
<evidence type="ECO:0000256" key="5">
    <source>
        <dbReference type="ARBA" id="ARBA00023002"/>
    </source>
</evidence>
<dbReference type="GO" id="GO:0017150">
    <property type="term" value="F:tRNA dihydrouridine synthase activity"/>
    <property type="evidence" value="ECO:0007669"/>
    <property type="project" value="InterPro"/>
</dbReference>
<evidence type="ECO:0000256" key="2">
    <source>
        <dbReference type="ARBA" id="ARBA00022630"/>
    </source>
</evidence>
<keyword evidence="3" id="KW-0288">FMN</keyword>
<dbReference type="Gene3D" id="3.20.20.70">
    <property type="entry name" value="Aldolase class I"/>
    <property type="match status" value="1"/>
</dbReference>
<evidence type="ECO:0000259" key="7">
    <source>
        <dbReference type="Pfam" id="PF01207"/>
    </source>
</evidence>
<organism evidence="8 9">
    <name type="scientific">Diacronema lutheri</name>
    <name type="common">Unicellular marine alga</name>
    <name type="synonym">Monochrysis lutheri</name>
    <dbReference type="NCBI Taxonomy" id="2081491"/>
    <lineage>
        <taxon>Eukaryota</taxon>
        <taxon>Haptista</taxon>
        <taxon>Haptophyta</taxon>
        <taxon>Pavlovophyceae</taxon>
        <taxon>Pavlovales</taxon>
        <taxon>Pavlovaceae</taxon>
        <taxon>Diacronema</taxon>
    </lineage>
</organism>
<dbReference type="InterPro" id="IPR052582">
    <property type="entry name" value="tRNA-DUS-like"/>
</dbReference>
<evidence type="ECO:0000256" key="4">
    <source>
        <dbReference type="ARBA" id="ARBA00022694"/>
    </source>
</evidence>
<keyword evidence="5" id="KW-0560">Oxidoreductase</keyword>
<dbReference type="PANTHER" id="PTHR45936">
    <property type="entry name" value="TRNA-DIHYDROURIDINE(20) SYNTHASE [NAD(P)+]-LIKE"/>
    <property type="match status" value="1"/>
</dbReference>
<name>A0A8J5XX71_DIALT</name>
<dbReference type="SUPFAM" id="SSF51395">
    <property type="entry name" value="FMN-linked oxidoreductases"/>
    <property type="match status" value="1"/>
</dbReference>
<feature type="region of interest" description="Disordered" evidence="6">
    <location>
        <begin position="393"/>
        <end position="431"/>
    </location>
</feature>
<dbReference type="CDD" id="cd02801">
    <property type="entry name" value="DUS_like_FMN"/>
    <property type="match status" value="1"/>
</dbReference>
<dbReference type="GO" id="GO:0050660">
    <property type="term" value="F:flavin adenine dinucleotide binding"/>
    <property type="evidence" value="ECO:0007669"/>
    <property type="project" value="InterPro"/>
</dbReference>
<accession>A0A8J5XX71</accession>
<dbReference type="InterPro" id="IPR013785">
    <property type="entry name" value="Aldolase_TIM"/>
</dbReference>
<dbReference type="GO" id="GO:0005737">
    <property type="term" value="C:cytoplasm"/>
    <property type="evidence" value="ECO:0007669"/>
    <property type="project" value="TreeGrafter"/>
</dbReference>